<protein>
    <submittedName>
        <fullName evidence="1">Uncharacterized protein</fullName>
    </submittedName>
</protein>
<dbReference type="AlphaFoldDB" id="A0A225V0E5"/>
<proteinExistence type="predicted"/>
<name>A0A225V0E5_9STRA</name>
<sequence>MLTSDVQLYAQCTLELFGVLSPSMKAMTNARWQYAIENQGRHAIWFDPETNNKPRSIEFCTSETIASSREIPQLKLQCELGPLLDLLQRQYEDTDAILGIDDYHTKLVDVGLDVGRIPHVYTGKKQRVVLNKDLGHPGSGKTTLIRDVARCVSETMENVCIIVGTGGKSVGR</sequence>
<keyword evidence="2" id="KW-1185">Reference proteome</keyword>
<dbReference type="PANTHER" id="PTHR20953:SF3">
    <property type="entry name" value="P-LOOP CONTAINING NUCLEOSIDE TRIPHOSPHATE HYDROLASES SUPERFAMILY PROTEIN"/>
    <property type="match status" value="1"/>
</dbReference>
<dbReference type="EMBL" id="NBNE01009115">
    <property type="protein sequence ID" value="OWY98752.1"/>
    <property type="molecule type" value="Genomic_DNA"/>
</dbReference>
<dbReference type="STRING" id="4795.A0A225V0E5"/>
<dbReference type="PANTHER" id="PTHR20953">
    <property type="entry name" value="KINASE-RELATED"/>
    <property type="match status" value="1"/>
</dbReference>
<organism evidence="1 2">
    <name type="scientific">Phytophthora megakarya</name>
    <dbReference type="NCBI Taxonomy" id="4795"/>
    <lineage>
        <taxon>Eukaryota</taxon>
        <taxon>Sar</taxon>
        <taxon>Stramenopiles</taxon>
        <taxon>Oomycota</taxon>
        <taxon>Peronosporomycetes</taxon>
        <taxon>Peronosporales</taxon>
        <taxon>Peronosporaceae</taxon>
        <taxon>Phytophthora</taxon>
    </lineage>
</organism>
<evidence type="ECO:0000313" key="2">
    <source>
        <dbReference type="Proteomes" id="UP000198211"/>
    </source>
</evidence>
<gene>
    <name evidence="1" type="ORF">PHMEG_00030408</name>
</gene>
<reference evidence="2" key="1">
    <citation type="submission" date="2017-03" db="EMBL/GenBank/DDBJ databases">
        <title>Phytopthora megakarya and P. palmivora, two closely related causual agents of cacao black pod achieved similar genome size and gene model numbers by different mechanisms.</title>
        <authorList>
            <person name="Ali S."/>
            <person name="Shao J."/>
            <person name="Larry D.J."/>
            <person name="Kronmiller B."/>
            <person name="Shen D."/>
            <person name="Strem M.D."/>
            <person name="Melnick R.L."/>
            <person name="Guiltinan M.J."/>
            <person name="Tyler B.M."/>
            <person name="Meinhardt L.W."/>
            <person name="Bailey B.A."/>
        </authorList>
    </citation>
    <scope>NUCLEOTIDE SEQUENCE [LARGE SCALE GENOMIC DNA]</scope>
    <source>
        <strain evidence="2">zdho120</strain>
    </source>
</reference>
<comment type="caution">
    <text evidence="1">The sequence shown here is derived from an EMBL/GenBank/DDBJ whole genome shotgun (WGS) entry which is preliminary data.</text>
</comment>
<evidence type="ECO:0000313" key="1">
    <source>
        <dbReference type="EMBL" id="OWY98752.1"/>
    </source>
</evidence>
<accession>A0A225V0E5</accession>
<dbReference type="OrthoDB" id="26838at2759"/>
<dbReference type="Proteomes" id="UP000198211">
    <property type="component" value="Unassembled WGS sequence"/>
</dbReference>